<evidence type="ECO:0000313" key="1">
    <source>
        <dbReference type="EMBL" id="KAK3689775.1"/>
    </source>
</evidence>
<evidence type="ECO:0000313" key="2">
    <source>
        <dbReference type="Proteomes" id="UP001270362"/>
    </source>
</evidence>
<dbReference type="AlphaFoldDB" id="A0AAE1CDU8"/>
<gene>
    <name evidence="1" type="ORF">B0T22DRAFT_177936</name>
</gene>
<dbReference type="Proteomes" id="UP001270362">
    <property type="component" value="Unassembled WGS sequence"/>
</dbReference>
<sequence length="276" mass="31270">MRWLKGIYLPGTRLENNREWRLLILDEHSSHTPASFMYECFKNKVQTCHEERKKDLCTSCRLCWARPVHEITWAIVPVWPSAGRASWCGARVCRQPWAWWVTCALAGAAVTLPPPSGKRRAPSLLYKTPKSRYGRELNALVLSHWPVNVAQIAVPAYFSLPQPRRRSPGLGLFSRCGLIVVWVVGVLNLLRMGLFPFCQPFRRSLGLWVLVEFGNLVGGVLCHRGQVPLRIRVPALPLDLVLQLAVVRPGGDDSLHLPLLFSVDNLTRWILRFLAG</sequence>
<proteinExistence type="predicted"/>
<name>A0AAE1CDU8_9PEZI</name>
<accession>A0AAE1CDU8</accession>
<evidence type="ECO:0008006" key="3">
    <source>
        <dbReference type="Google" id="ProtNLM"/>
    </source>
</evidence>
<protein>
    <recommendedName>
        <fullName evidence="3">DDE-1 domain-containing protein</fullName>
    </recommendedName>
</protein>
<keyword evidence="2" id="KW-1185">Reference proteome</keyword>
<reference evidence="1" key="1">
    <citation type="journal article" date="2023" name="Mol. Phylogenet. Evol.">
        <title>Genome-scale phylogeny and comparative genomics of the fungal order Sordariales.</title>
        <authorList>
            <person name="Hensen N."/>
            <person name="Bonometti L."/>
            <person name="Westerberg I."/>
            <person name="Brannstrom I.O."/>
            <person name="Guillou S."/>
            <person name="Cros-Aarteil S."/>
            <person name="Calhoun S."/>
            <person name="Haridas S."/>
            <person name="Kuo A."/>
            <person name="Mondo S."/>
            <person name="Pangilinan J."/>
            <person name="Riley R."/>
            <person name="LaButti K."/>
            <person name="Andreopoulos B."/>
            <person name="Lipzen A."/>
            <person name="Chen C."/>
            <person name="Yan M."/>
            <person name="Daum C."/>
            <person name="Ng V."/>
            <person name="Clum A."/>
            <person name="Steindorff A."/>
            <person name="Ohm R.A."/>
            <person name="Martin F."/>
            <person name="Silar P."/>
            <person name="Natvig D.O."/>
            <person name="Lalanne C."/>
            <person name="Gautier V."/>
            <person name="Ament-Velasquez S.L."/>
            <person name="Kruys A."/>
            <person name="Hutchinson M.I."/>
            <person name="Powell A.J."/>
            <person name="Barry K."/>
            <person name="Miller A.N."/>
            <person name="Grigoriev I.V."/>
            <person name="Debuchy R."/>
            <person name="Gladieux P."/>
            <person name="Hiltunen Thoren M."/>
            <person name="Johannesson H."/>
        </authorList>
    </citation>
    <scope>NUCLEOTIDE SEQUENCE</scope>
    <source>
        <strain evidence="1">CBS 314.62</strain>
    </source>
</reference>
<comment type="caution">
    <text evidence="1">The sequence shown here is derived from an EMBL/GenBank/DDBJ whole genome shotgun (WGS) entry which is preliminary data.</text>
</comment>
<dbReference type="EMBL" id="JAULSO010000002">
    <property type="protein sequence ID" value="KAK3689775.1"/>
    <property type="molecule type" value="Genomic_DNA"/>
</dbReference>
<organism evidence="1 2">
    <name type="scientific">Podospora appendiculata</name>
    <dbReference type="NCBI Taxonomy" id="314037"/>
    <lineage>
        <taxon>Eukaryota</taxon>
        <taxon>Fungi</taxon>
        <taxon>Dikarya</taxon>
        <taxon>Ascomycota</taxon>
        <taxon>Pezizomycotina</taxon>
        <taxon>Sordariomycetes</taxon>
        <taxon>Sordariomycetidae</taxon>
        <taxon>Sordariales</taxon>
        <taxon>Podosporaceae</taxon>
        <taxon>Podospora</taxon>
    </lineage>
</organism>
<reference evidence="1" key="2">
    <citation type="submission" date="2023-06" db="EMBL/GenBank/DDBJ databases">
        <authorList>
            <consortium name="Lawrence Berkeley National Laboratory"/>
            <person name="Haridas S."/>
            <person name="Hensen N."/>
            <person name="Bonometti L."/>
            <person name="Westerberg I."/>
            <person name="Brannstrom I.O."/>
            <person name="Guillou S."/>
            <person name="Cros-Aarteil S."/>
            <person name="Calhoun S."/>
            <person name="Kuo A."/>
            <person name="Mondo S."/>
            <person name="Pangilinan J."/>
            <person name="Riley R."/>
            <person name="Labutti K."/>
            <person name="Andreopoulos B."/>
            <person name="Lipzen A."/>
            <person name="Chen C."/>
            <person name="Yanf M."/>
            <person name="Daum C."/>
            <person name="Ng V."/>
            <person name="Clum A."/>
            <person name="Steindorff A."/>
            <person name="Ohm R."/>
            <person name="Martin F."/>
            <person name="Silar P."/>
            <person name="Natvig D."/>
            <person name="Lalanne C."/>
            <person name="Gautier V."/>
            <person name="Ament-Velasquez S.L."/>
            <person name="Kruys A."/>
            <person name="Hutchinson M.I."/>
            <person name="Powell A.J."/>
            <person name="Barry K."/>
            <person name="Miller A.N."/>
            <person name="Grigoriev I.V."/>
            <person name="Debuchy R."/>
            <person name="Gladieux P."/>
            <person name="Thoren M.H."/>
            <person name="Johannesson H."/>
        </authorList>
    </citation>
    <scope>NUCLEOTIDE SEQUENCE</scope>
    <source>
        <strain evidence="1">CBS 314.62</strain>
    </source>
</reference>